<evidence type="ECO:0000256" key="1">
    <source>
        <dbReference type="SAM" id="MobiDB-lite"/>
    </source>
</evidence>
<gene>
    <name evidence="2" type="ORF">SNAT2548_LOCUS5466</name>
</gene>
<dbReference type="AlphaFoldDB" id="A0A812J6I3"/>
<name>A0A812J6I3_9DINO</name>
<keyword evidence="3" id="KW-1185">Reference proteome</keyword>
<dbReference type="Proteomes" id="UP000604046">
    <property type="component" value="Unassembled WGS sequence"/>
</dbReference>
<evidence type="ECO:0000313" key="3">
    <source>
        <dbReference type="Proteomes" id="UP000604046"/>
    </source>
</evidence>
<proteinExistence type="predicted"/>
<accession>A0A812J6I3</accession>
<protein>
    <submittedName>
        <fullName evidence="2">Uncharacterized protein</fullName>
    </submittedName>
</protein>
<evidence type="ECO:0000313" key="2">
    <source>
        <dbReference type="EMBL" id="CAE7196325.1"/>
    </source>
</evidence>
<dbReference type="EMBL" id="CAJNDS010000348">
    <property type="protein sequence ID" value="CAE7196325.1"/>
    <property type="molecule type" value="Genomic_DNA"/>
</dbReference>
<feature type="region of interest" description="Disordered" evidence="1">
    <location>
        <begin position="110"/>
        <end position="177"/>
    </location>
</feature>
<sequence length="229" mass="24834">MDVVHLGPVQPRPLKSPSKRPWLFVPSSGSAGGPLLWACIVDRKLTAGSMSRTRSEHLAAAQAAAARMAATAVLAGRSAAAAARSCNTSGPANFRNDVANRAMAAAALRAASKPEATLQQDTEGPRDRDPSGVNLECRVGNTDSIGQRQSQPARHARQPPQPQLRGNDPAAADSERDDARMCEWDIKVERTFINVVPLCPKLTHTASAPARLDRPFLRRRRMRPSRRRR</sequence>
<organism evidence="2 3">
    <name type="scientific">Symbiodinium natans</name>
    <dbReference type="NCBI Taxonomy" id="878477"/>
    <lineage>
        <taxon>Eukaryota</taxon>
        <taxon>Sar</taxon>
        <taxon>Alveolata</taxon>
        <taxon>Dinophyceae</taxon>
        <taxon>Suessiales</taxon>
        <taxon>Symbiodiniaceae</taxon>
        <taxon>Symbiodinium</taxon>
    </lineage>
</organism>
<comment type="caution">
    <text evidence="2">The sequence shown here is derived from an EMBL/GenBank/DDBJ whole genome shotgun (WGS) entry which is preliminary data.</text>
</comment>
<reference evidence="2" key="1">
    <citation type="submission" date="2021-02" db="EMBL/GenBank/DDBJ databases">
        <authorList>
            <person name="Dougan E. K."/>
            <person name="Rhodes N."/>
            <person name="Thang M."/>
            <person name="Chan C."/>
        </authorList>
    </citation>
    <scope>NUCLEOTIDE SEQUENCE</scope>
</reference>